<comment type="caution">
    <text evidence="8">The sequence shown here is derived from an EMBL/GenBank/DDBJ whole genome shotgun (WGS) entry which is preliminary data.</text>
</comment>
<name>A0A5S4F1K6_9ACTN</name>
<dbReference type="PRINTS" id="PR00038">
    <property type="entry name" value="HTHLUXR"/>
</dbReference>
<dbReference type="RefSeq" id="WP_138672087.1">
    <property type="nucleotide sequence ID" value="NZ_VCKY01000208.1"/>
</dbReference>
<dbReference type="Proteomes" id="UP000309128">
    <property type="component" value="Unassembled WGS sequence"/>
</dbReference>
<dbReference type="PROSITE" id="PS50110">
    <property type="entry name" value="RESPONSE_REGULATORY"/>
    <property type="match status" value="1"/>
</dbReference>
<dbReference type="PROSITE" id="PS00622">
    <property type="entry name" value="HTH_LUXR_1"/>
    <property type="match status" value="1"/>
</dbReference>
<proteinExistence type="predicted"/>
<dbReference type="GO" id="GO:0006355">
    <property type="term" value="P:regulation of DNA-templated transcription"/>
    <property type="evidence" value="ECO:0007669"/>
    <property type="project" value="InterPro"/>
</dbReference>
<organism evidence="8 9">
    <name type="scientific">Nonomuraea turkmeniaca</name>
    <dbReference type="NCBI Taxonomy" id="103838"/>
    <lineage>
        <taxon>Bacteria</taxon>
        <taxon>Bacillati</taxon>
        <taxon>Actinomycetota</taxon>
        <taxon>Actinomycetes</taxon>
        <taxon>Streptosporangiales</taxon>
        <taxon>Streptosporangiaceae</taxon>
        <taxon>Nonomuraea</taxon>
    </lineage>
</organism>
<keyword evidence="4" id="KW-0804">Transcription</keyword>
<dbReference type="Pfam" id="PF00072">
    <property type="entry name" value="Response_reg"/>
    <property type="match status" value="1"/>
</dbReference>
<dbReference type="InterPro" id="IPR058245">
    <property type="entry name" value="NreC/VraR/RcsB-like_REC"/>
</dbReference>
<dbReference type="Gene3D" id="3.40.50.2300">
    <property type="match status" value="1"/>
</dbReference>
<dbReference type="PROSITE" id="PS50043">
    <property type="entry name" value="HTH_LUXR_2"/>
    <property type="match status" value="1"/>
</dbReference>
<dbReference type="GO" id="GO:0000160">
    <property type="term" value="P:phosphorelay signal transduction system"/>
    <property type="evidence" value="ECO:0007669"/>
    <property type="project" value="InterPro"/>
</dbReference>
<accession>A0A5S4F1K6</accession>
<dbReference type="PANTHER" id="PTHR43214">
    <property type="entry name" value="TWO-COMPONENT RESPONSE REGULATOR"/>
    <property type="match status" value="1"/>
</dbReference>
<dbReference type="Pfam" id="PF00196">
    <property type="entry name" value="GerE"/>
    <property type="match status" value="1"/>
</dbReference>
<dbReference type="OrthoDB" id="9808843at2"/>
<keyword evidence="9" id="KW-1185">Reference proteome</keyword>
<dbReference type="InterPro" id="IPR016032">
    <property type="entry name" value="Sig_transdc_resp-reg_C-effctor"/>
</dbReference>
<sequence>MTVRVVLADDQPLIRQGARYLIDSSDDLEVVGEAADGAQAVELARAYHPDVVVMDIRMPGMDGLAATRAITSDAALAGIRVLVLTTFEIDEYVFEALRAGASGFIGKGVQPHELLDAIRVVARGEALLSPQATKRLITHFLQQPGHARPSAGRSPLTERELEIVALVASGLTNADIAERLHLSPATVKTHVNRSMMKLSARDRAQLVVFAYQSGLVGISANVPRSQ</sequence>
<dbReference type="PANTHER" id="PTHR43214:SF24">
    <property type="entry name" value="TRANSCRIPTIONAL REGULATORY PROTEIN NARL-RELATED"/>
    <property type="match status" value="1"/>
</dbReference>
<dbReference type="SMART" id="SM00421">
    <property type="entry name" value="HTH_LUXR"/>
    <property type="match status" value="1"/>
</dbReference>
<dbReference type="AlphaFoldDB" id="A0A5S4F1K6"/>
<gene>
    <name evidence="8" type="ORF">ETD86_41360</name>
</gene>
<keyword evidence="3" id="KW-0238">DNA-binding</keyword>
<evidence type="ECO:0000313" key="8">
    <source>
        <dbReference type="EMBL" id="TMR09969.1"/>
    </source>
</evidence>
<dbReference type="SUPFAM" id="SSF52172">
    <property type="entry name" value="CheY-like"/>
    <property type="match status" value="1"/>
</dbReference>
<feature type="modified residue" description="4-aspartylphosphate" evidence="5">
    <location>
        <position position="55"/>
    </location>
</feature>
<evidence type="ECO:0000256" key="2">
    <source>
        <dbReference type="ARBA" id="ARBA00023015"/>
    </source>
</evidence>
<keyword evidence="2" id="KW-0805">Transcription regulation</keyword>
<feature type="domain" description="Response regulatory" evidence="7">
    <location>
        <begin position="4"/>
        <end position="122"/>
    </location>
</feature>
<evidence type="ECO:0000256" key="4">
    <source>
        <dbReference type="ARBA" id="ARBA00023163"/>
    </source>
</evidence>
<dbReference type="InterPro" id="IPR011006">
    <property type="entry name" value="CheY-like_superfamily"/>
</dbReference>
<protein>
    <submittedName>
        <fullName evidence="8">Response regulator transcription factor</fullName>
    </submittedName>
</protein>
<feature type="domain" description="HTH luxR-type" evidence="6">
    <location>
        <begin position="149"/>
        <end position="214"/>
    </location>
</feature>
<dbReference type="CDD" id="cd06170">
    <property type="entry name" value="LuxR_C_like"/>
    <property type="match status" value="1"/>
</dbReference>
<dbReference type="InterPro" id="IPR039420">
    <property type="entry name" value="WalR-like"/>
</dbReference>
<keyword evidence="1 5" id="KW-0597">Phosphoprotein</keyword>
<evidence type="ECO:0000256" key="3">
    <source>
        <dbReference type="ARBA" id="ARBA00023125"/>
    </source>
</evidence>
<dbReference type="SMART" id="SM00448">
    <property type="entry name" value="REC"/>
    <property type="match status" value="1"/>
</dbReference>
<evidence type="ECO:0000256" key="5">
    <source>
        <dbReference type="PROSITE-ProRule" id="PRU00169"/>
    </source>
</evidence>
<reference evidence="8 9" key="1">
    <citation type="submission" date="2019-05" db="EMBL/GenBank/DDBJ databases">
        <title>Draft genome sequence of Nonomuraea turkmeniaca DSM 43926.</title>
        <authorList>
            <person name="Saricaoglu S."/>
            <person name="Isik K."/>
        </authorList>
    </citation>
    <scope>NUCLEOTIDE SEQUENCE [LARGE SCALE GENOMIC DNA]</scope>
    <source>
        <strain evidence="8 9">DSM 43926</strain>
    </source>
</reference>
<dbReference type="InterPro" id="IPR001789">
    <property type="entry name" value="Sig_transdc_resp-reg_receiver"/>
</dbReference>
<dbReference type="SUPFAM" id="SSF46894">
    <property type="entry name" value="C-terminal effector domain of the bipartite response regulators"/>
    <property type="match status" value="1"/>
</dbReference>
<dbReference type="CDD" id="cd17535">
    <property type="entry name" value="REC_NarL-like"/>
    <property type="match status" value="1"/>
</dbReference>
<evidence type="ECO:0000256" key="1">
    <source>
        <dbReference type="ARBA" id="ARBA00022553"/>
    </source>
</evidence>
<evidence type="ECO:0000259" key="6">
    <source>
        <dbReference type="PROSITE" id="PS50043"/>
    </source>
</evidence>
<dbReference type="EMBL" id="VCKY01000208">
    <property type="protein sequence ID" value="TMR09969.1"/>
    <property type="molecule type" value="Genomic_DNA"/>
</dbReference>
<dbReference type="InterPro" id="IPR000792">
    <property type="entry name" value="Tscrpt_reg_LuxR_C"/>
</dbReference>
<evidence type="ECO:0000259" key="7">
    <source>
        <dbReference type="PROSITE" id="PS50110"/>
    </source>
</evidence>
<dbReference type="GO" id="GO:0003677">
    <property type="term" value="F:DNA binding"/>
    <property type="evidence" value="ECO:0007669"/>
    <property type="project" value="UniProtKB-KW"/>
</dbReference>
<evidence type="ECO:0000313" key="9">
    <source>
        <dbReference type="Proteomes" id="UP000309128"/>
    </source>
</evidence>